<sequence length="20" mass="2355">MVTVCVLFQFLISSRQKLEL</sequence>
<protein>
    <submittedName>
        <fullName evidence="1">BLTX452</fullName>
    </submittedName>
</protein>
<organism evidence="1">
    <name type="scientific">Nephila pilipes</name>
    <name type="common">Giant wood spider</name>
    <name type="synonym">Nephila maculata</name>
    <dbReference type="NCBI Taxonomy" id="299642"/>
    <lineage>
        <taxon>Eukaryota</taxon>
        <taxon>Metazoa</taxon>
        <taxon>Ecdysozoa</taxon>
        <taxon>Arthropoda</taxon>
        <taxon>Chelicerata</taxon>
        <taxon>Arachnida</taxon>
        <taxon>Araneae</taxon>
        <taxon>Araneomorphae</taxon>
        <taxon>Entelegynae</taxon>
        <taxon>Araneoidea</taxon>
        <taxon>Nephilidae</taxon>
        <taxon>Nephila</taxon>
    </lineage>
</organism>
<accession>A0A076L2I1</accession>
<evidence type="ECO:0000313" key="1">
    <source>
        <dbReference type="EMBL" id="AII97824.1"/>
    </source>
</evidence>
<proteinExistence type="evidence at transcript level"/>
<name>A0A076L2I1_NEPPI</name>
<reference evidence="1" key="1">
    <citation type="submission" date="2013-07" db="EMBL/GenBank/DDBJ databases">
        <title>Nephila pilipes venom gland.</title>
        <authorList>
            <person name="Huo L.J."/>
        </authorList>
    </citation>
    <scope>NUCLEOTIDE SEQUENCE</scope>
    <source>
        <tissue evidence="1">Venom gland</tissue>
    </source>
</reference>
<dbReference type="EMBL" id="KF433500">
    <property type="protein sequence ID" value="AII97824.1"/>
    <property type="molecule type" value="mRNA"/>
</dbReference>
<dbReference type="AlphaFoldDB" id="A0A076L2I1"/>